<dbReference type="PANTHER" id="PTHR30469">
    <property type="entry name" value="MULTIDRUG RESISTANCE PROTEIN MDTA"/>
    <property type="match status" value="1"/>
</dbReference>
<gene>
    <name evidence="4" type="ORF">E0W69_005960</name>
</gene>
<dbReference type="NCBIfam" id="TIGR01730">
    <property type="entry name" value="RND_mfp"/>
    <property type="match status" value="1"/>
</dbReference>
<reference evidence="4 5" key="1">
    <citation type="submission" date="2019-09" db="EMBL/GenBank/DDBJ databases">
        <title>Complete genome sequence of Arachidicoccus sp. B3-10 isolated from apple orchard soil.</title>
        <authorList>
            <person name="Kim H.S."/>
            <person name="Han K.-I."/>
            <person name="Suh M.K."/>
            <person name="Lee K.C."/>
            <person name="Eom M.K."/>
            <person name="Kim J.-S."/>
            <person name="Kang S.W."/>
            <person name="Sin Y."/>
            <person name="Lee J.-S."/>
        </authorList>
    </citation>
    <scope>NUCLEOTIDE SEQUENCE [LARGE SCALE GENOMIC DNA]</scope>
    <source>
        <strain evidence="4 5">B3-10</strain>
    </source>
</reference>
<comment type="similarity">
    <text evidence="1">Belongs to the membrane fusion protein (MFP) (TC 8.A.1) family.</text>
</comment>
<dbReference type="PANTHER" id="PTHR30469:SF37">
    <property type="entry name" value="RAGD PROTEIN"/>
    <property type="match status" value="1"/>
</dbReference>
<dbReference type="Pfam" id="PF25954">
    <property type="entry name" value="Beta-barrel_RND_2"/>
    <property type="match status" value="1"/>
</dbReference>
<evidence type="ECO:0000313" key="5">
    <source>
        <dbReference type="Proteomes" id="UP000292424"/>
    </source>
</evidence>
<name>A0A5P2G9P2_9BACT</name>
<dbReference type="Gene3D" id="2.40.30.170">
    <property type="match status" value="1"/>
</dbReference>
<sequence length="387" mass="41957">MIYLNYKKLTQIALAGGIVCASFFLESCGNNEATKEEKKQIKADTATQSAPEEVFLIQKGTVSTDLQIPGELIAYQHTEIYAKVNSYVQNVLVDVGSVVSRGQLLAKMIAPEISSQLAGSYSRWQSQEATYLASKTFYNRLLETSKTPGTVASNDLEQALARRNSDYAQLLSAKANYSEIQVNQSYLTIRAPFDGIITARNINPGAYVGPSGSGDQIPMLVLQQQGHMRLVISVPQQYTNLLKMGDALNFTTTSLPGQIFSGKIARISGALDPKLRSERVEMDVYNKGSERSLIPGMTVEVNMPLSSGNSNAYVVPRSAVVNSDTGIRVVKVSNGKYVAIPVSIGTSDDKKMQVFGNLNPKDTLVLNASEQQRDGQPSGPVILSSDL</sequence>
<keyword evidence="5" id="KW-1185">Reference proteome</keyword>
<dbReference type="KEGG" id="arac:E0W69_005960"/>
<dbReference type="RefSeq" id="WP_131329118.1">
    <property type="nucleotide sequence ID" value="NZ_CP044016.1"/>
</dbReference>
<dbReference type="AlphaFoldDB" id="A0A5P2G9P2"/>
<proteinExistence type="inferred from homology"/>
<dbReference type="EMBL" id="CP044016">
    <property type="protein sequence ID" value="QES88231.1"/>
    <property type="molecule type" value="Genomic_DNA"/>
</dbReference>
<dbReference type="InterPro" id="IPR006143">
    <property type="entry name" value="RND_pump_MFP"/>
</dbReference>
<dbReference type="InterPro" id="IPR058792">
    <property type="entry name" value="Beta-barrel_RND_2"/>
</dbReference>
<accession>A0A5P2G9P2</accession>
<organism evidence="4 5">
    <name type="scientific">Rhizosphaericola mali</name>
    <dbReference type="NCBI Taxonomy" id="2545455"/>
    <lineage>
        <taxon>Bacteria</taxon>
        <taxon>Pseudomonadati</taxon>
        <taxon>Bacteroidota</taxon>
        <taxon>Chitinophagia</taxon>
        <taxon>Chitinophagales</taxon>
        <taxon>Chitinophagaceae</taxon>
        <taxon>Rhizosphaericola</taxon>
    </lineage>
</organism>
<evidence type="ECO:0000259" key="3">
    <source>
        <dbReference type="Pfam" id="PF25973"/>
    </source>
</evidence>
<dbReference type="Gene3D" id="1.10.287.470">
    <property type="entry name" value="Helix hairpin bin"/>
    <property type="match status" value="1"/>
</dbReference>
<dbReference type="Gene3D" id="2.40.420.20">
    <property type="match status" value="1"/>
</dbReference>
<dbReference type="OrthoDB" id="9806939at2"/>
<dbReference type="Gene3D" id="2.40.50.100">
    <property type="match status" value="1"/>
</dbReference>
<dbReference type="InterPro" id="IPR058647">
    <property type="entry name" value="BSH_CzcB-like"/>
</dbReference>
<dbReference type="Proteomes" id="UP000292424">
    <property type="component" value="Chromosome"/>
</dbReference>
<dbReference type="GO" id="GO:0015562">
    <property type="term" value="F:efflux transmembrane transporter activity"/>
    <property type="evidence" value="ECO:0007669"/>
    <property type="project" value="TreeGrafter"/>
</dbReference>
<feature type="domain" description="CusB-like beta-barrel" evidence="2">
    <location>
        <begin position="230"/>
        <end position="303"/>
    </location>
</feature>
<dbReference type="SUPFAM" id="SSF111369">
    <property type="entry name" value="HlyD-like secretion proteins"/>
    <property type="match status" value="1"/>
</dbReference>
<feature type="domain" description="CzcB-like barrel-sandwich hybrid" evidence="3">
    <location>
        <begin position="78"/>
        <end position="209"/>
    </location>
</feature>
<evidence type="ECO:0000313" key="4">
    <source>
        <dbReference type="EMBL" id="QES88231.1"/>
    </source>
</evidence>
<dbReference type="GO" id="GO:1990281">
    <property type="term" value="C:efflux pump complex"/>
    <property type="evidence" value="ECO:0007669"/>
    <property type="project" value="TreeGrafter"/>
</dbReference>
<evidence type="ECO:0000256" key="1">
    <source>
        <dbReference type="ARBA" id="ARBA00009477"/>
    </source>
</evidence>
<dbReference type="Pfam" id="PF25973">
    <property type="entry name" value="BSH_CzcB"/>
    <property type="match status" value="1"/>
</dbReference>
<evidence type="ECO:0000259" key="2">
    <source>
        <dbReference type="Pfam" id="PF25954"/>
    </source>
</evidence>
<protein>
    <submittedName>
        <fullName evidence="4">Efflux RND transporter periplasmic adaptor subunit</fullName>
    </submittedName>
</protein>